<dbReference type="Gene3D" id="1.10.3720.10">
    <property type="entry name" value="MetI-like"/>
    <property type="match status" value="1"/>
</dbReference>
<evidence type="ECO:0000313" key="9">
    <source>
        <dbReference type="Proteomes" id="UP001166585"/>
    </source>
</evidence>
<keyword evidence="4 6" id="KW-1133">Transmembrane helix</keyword>
<dbReference type="PANTHER" id="PTHR30177:SF30">
    <property type="entry name" value="GLYCINE BETAINE UPTAKE SYSTEM PERMEASE PROTEIN YEHY"/>
    <property type="match status" value="1"/>
</dbReference>
<evidence type="ECO:0000256" key="4">
    <source>
        <dbReference type="ARBA" id="ARBA00022989"/>
    </source>
</evidence>
<evidence type="ECO:0000256" key="5">
    <source>
        <dbReference type="ARBA" id="ARBA00023136"/>
    </source>
</evidence>
<gene>
    <name evidence="8" type="ORF">KIP89_18205</name>
</gene>
<feature type="transmembrane region" description="Helical" evidence="6">
    <location>
        <begin position="197"/>
        <end position="224"/>
    </location>
</feature>
<feature type="transmembrane region" description="Helical" evidence="6">
    <location>
        <begin position="21"/>
        <end position="44"/>
    </location>
</feature>
<feature type="transmembrane region" description="Helical" evidence="6">
    <location>
        <begin position="339"/>
        <end position="363"/>
    </location>
</feature>
<keyword evidence="2 6" id="KW-0813">Transport</keyword>
<proteinExistence type="inferred from homology"/>
<feature type="transmembrane region" description="Helical" evidence="6">
    <location>
        <begin position="375"/>
        <end position="399"/>
    </location>
</feature>
<dbReference type="PROSITE" id="PS50928">
    <property type="entry name" value="ABC_TM1"/>
    <property type="match status" value="1"/>
</dbReference>
<sequence>MTHSTAQDGSLALPRARPGAPALAAAFILALCAVAGLAGFVSVAPNRLASGQPLPLWVASGPAVTFALVALAGLIAGLALAPRRPDRPLLVALASAMLVLGLVAATGEAATRLVAEGASGGGRLTRVSLGPAFWIWLVVALLVFADATGRIAALKLRFLLVLGLAAGLGGLAASGRLADLSLAREFAVNRDIFVEAVATHLGLTFGGLLLALPAGIAIGAYAAARGRRAGALFAGLNLIQTIPSIALFALLIGPLTALTAALPALRALGLAGIGAFPALIALALYALLPVARAVAAALTAVPPATLEAGRAMGMTRTQLAREVTLPLALPILLEMARVVLVQLIGLTVLAALIGAGGLGTFIFRGLGQTAADLVLLGALATIALALAAHLALGLLIGLARPQGAA</sequence>
<keyword evidence="5 6" id="KW-0472">Membrane</keyword>
<comment type="subcellular location">
    <subcellularLocation>
        <location evidence="1 6">Cell membrane</location>
        <topology evidence="1 6">Multi-pass membrane protein</topology>
    </subcellularLocation>
</comment>
<dbReference type="RefSeq" id="WP_213757014.1">
    <property type="nucleotide sequence ID" value="NZ_JAHCQH010000022.1"/>
</dbReference>
<dbReference type="InterPro" id="IPR035906">
    <property type="entry name" value="MetI-like_sf"/>
</dbReference>
<dbReference type="Pfam" id="PF00528">
    <property type="entry name" value="BPD_transp_1"/>
    <property type="match status" value="1"/>
</dbReference>
<evidence type="ECO:0000256" key="6">
    <source>
        <dbReference type="RuleBase" id="RU363032"/>
    </source>
</evidence>
<evidence type="ECO:0000256" key="3">
    <source>
        <dbReference type="ARBA" id="ARBA00022692"/>
    </source>
</evidence>
<evidence type="ECO:0000256" key="2">
    <source>
        <dbReference type="ARBA" id="ARBA00022448"/>
    </source>
</evidence>
<protein>
    <submittedName>
        <fullName evidence="8">ABC transporter permease subunit</fullName>
    </submittedName>
</protein>
<name>A0ABS5RBK9_9HYPH</name>
<feature type="transmembrane region" description="Helical" evidence="6">
    <location>
        <begin position="231"/>
        <end position="252"/>
    </location>
</feature>
<feature type="transmembrane region" description="Helical" evidence="6">
    <location>
        <begin position="156"/>
        <end position="177"/>
    </location>
</feature>
<dbReference type="InterPro" id="IPR000515">
    <property type="entry name" value="MetI-like"/>
</dbReference>
<feature type="transmembrane region" description="Helical" evidence="6">
    <location>
        <begin position="264"/>
        <end position="288"/>
    </location>
</feature>
<comment type="caution">
    <text evidence="8">The sequence shown here is derived from an EMBL/GenBank/DDBJ whole genome shotgun (WGS) entry which is preliminary data.</text>
</comment>
<evidence type="ECO:0000313" key="8">
    <source>
        <dbReference type="EMBL" id="MBS9479044.1"/>
    </source>
</evidence>
<feature type="transmembrane region" description="Helical" evidence="6">
    <location>
        <begin position="127"/>
        <end position="144"/>
    </location>
</feature>
<organism evidence="8 9">
    <name type="scientific">Ancylobacter radicis</name>
    <dbReference type="NCBI Taxonomy" id="2836179"/>
    <lineage>
        <taxon>Bacteria</taxon>
        <taxon>Pseudomonadati</taxon>
        <taxon>Pseudomonadota</taxon>
        <taxon>Alphaproteobacteria</taxon>
        <taxon>Hyphomicrobiales</taxon>
        <taxon>Xanthobacteraceae</taxon>
        <taxon>Ancylobacter</taxon>
    </lineage>
</organism>
<feature type="domain" description="ABC transmembrane type-1" evidence="7">
    <location>
        <begin position="197"/>
        <end position="392"/>
    </location>
</feature>
<dbReference type="InterPro" id="IPR051204">
    <property type="entry name" value="ABC_transp_perm/SBD"/>
</dbReference>
<reference evidence="8" key="1">
    <citation type="submission" date="2021-05" db="EMBL/GenBank/DDBJ databases">
        <authorList>
            <person name="Sun Q."/>
            <person name="Inoue M."/>
        </authorList>
    </citation>
    <scope>NUCLEOTIDE SEQUENCE</scope>
    <source>
        <strain evidence="8">VKM B-3255</strain>
    </source>
</reference>
<keyword evidence="3 6" id="KW-0812">Transmembrane</keyword>
<evidence type="ECO:0000259" key="7">
    <source>
        <dbReference type="PROSITE" id="PS50928"/>
    </source>
</evidence>
<dbReference type="Proteomes" id="UP001166585">
    <property type="component" value="Unassembled WGS sequence"/>
</dbReference>
<comment type="similarity">
    <text evidence="6">Belongs to the binding-protein-dependent transport system permease family.</text>
</comment>
<dbReference type="PANTHER" id="PTHR30177">
    <property type="entry name" value="GLYCINE BETAINE/L-PROLINE TRANSPORT SYSTEM PERMEASE PROTEIN PROW"/>
    <property type="match status" value="1"/>
</dbReference>
<accession>A0ABS5RBK9</accession>
<dbReference type="EMBL" id="JAHCQH010000022">
    <property type="protein sequence ID" value="MBS9479044.1"/>
    <property type="molecule type" value="Genomic_DNA"/>
</dbReference>
<evidence type="ECO:0000256" key="1">
    <source>
        <dbReference type="ARBA" id="ARBA00004651"/>
    </source>
</evidence>
<keyword evidence="9" id="KW-1185">Reference proteome</keyword>
<feature type="transmembrane region" description="Helical" evidence="6">
    <location>
        <begin position="56"/>
        <end position="81"/>
    </location>
</feature>
<dbReference type="SUPFAM" id="SSF161098">
    <property type="entry name" value="MetI-like"/>
    <property type="match status" value="1"/>
</dbReference>
<feature type="transmembrane region" description="Helical" evidence="6">
    <location>
        <begin position="88"/>
        <end position="107"/>
    </location>
</feature>